<reference evidence="1 2" key="1">
    <citation type="submission" date="2020-09" db="EMBL/GenBank/DDBJ databases">
        <title>Genome sequences of Mycetohabitans spp.</title>
        <authorList>
            <person name="Carter M.E."/>
            <person name="Carpenter S.C.D."/>
            <person name="Bogdanove A.J."/>
        </authorList>
    </citation>
    <scope>NUCLEOTIDE SEQUENCE [LARGE SCALE GENOMIC DNA]</scope>
    <source>
        <strain evidence="1 2">B12</strain>
    </source>
</reference>
<sequence length="56" mass="6244">MSPPISNVRPEPDAGLVDIVDYVQHYRIDSALALETARWIRPASRRCPSTSMSICT</sequence>
<gene>
    <name evidence="1" type="ORF">IHE29_06435</name>
</gene>
<dbReference type="Proteomes" id="UP001493153">
    <property type="component" value="Chromosome"/>
</dbReference>
<protein>
    <recommendedName>
        <fullName evidence="3">2-methylcitrate dehydratase</fullName>
    </recommendedName>
</protein>
<evidence type="ECO:0008006" key="3">
    <source>
        <dbReference type="Google" id="ProtNLM"/>
    </source>
</evidence>
<evidence type="ECO:0000313" key="2">
    <source>
        <dbReference type="Proteomes" id="UP001493153"/>
    </source>
</evidence>
<name>A0ABZ2PV05_9BURK</name>
<keyword evidence="2" id="KW-1185">Reference proteome</keyword>
<proteinExistence type="predicted"/>
<dbReference type="EMBL" id="CP062176">
    <property type="protein sequence ID" value="WXK38935.1"/>
    <property type="molecule type" value="Genomic_DNA"/>
</dbReference>
<evidence type="ECO:0000313" key="1">
    <source>
        <dbReference type="EMBL" id="WXK38935.1"/>
    </source>
</evidence>
<organism evidence="1 2">
    <name type="scientific">Mycetohabitans rhizoxinica</name>
    <dbReference type="NCBI Taxonomy" id="412963"/>
    <lineage>
        <taxon>Bacteria</taxon>
        <taxon>Pseudomonadati</taxon>
        <taxon>Pseudomonadota</taxon>
        <taxon>Betaproteobacteria</taxon>
        <taxon>Burkholderiales</taxon>
        <taxon>Burkholderiaceae</taxon>
        <taxon>Mycetohabitans</taxon>
    </lineage>
</organism>
<accession>A0ABZ2PV05</accession>
<dbReference type="RefSeq" id="WP_013435854.1">
    <property type="nucleotide sequence ID" value="NZ_CP062171.1"/>
</dbReference>